<reference evidence="1" key="1">
    <citation type="journal article" date="2021" name="PeerJ">
        <title>Extensive microbial diversity within the chicken gut microbiome revealed by metagenomics and culture.</title>
        <authorList>
            <person name="Gilroy R."/>
            <person name="Ravi A."/>
            <person name="Getino M."/>
            <person name="Pursley I."/>
            <person name="Horton D.L."/>
            <person name="Alikhan N.F."/>
            <person name="Baker D."/>
            <person name="Gharbi K."/>
            <person name="Hall N."/>
            <person name="Watson M."/>
            <person name="Adriaenssens E.M."/>
            <person name="Foster-Nyarko E."/>
            <person name="Jarju S."/>
            <person name="Secka A."/>
            <person name="Antonio M."/>
            <person name="Oren A."/>
            <person name="Chaudhuri R.R."/>
            <person name="La Ragione R."/>
            <person name="Hildebrand F."/>
            <person name="Pallen M.J."/>
        </authorList>
    </citation>
    <scope>NUCLEOTIDE SEQUENCE</scope>
    <source>
        <strain evidence="1">CHK169-2315</strain>
    </source>
</reference>
<sequence>MKIWMRKIAVAFVAFITLGLYVPSFDVDAHVGKAEKTFDSSKANIIAEQITTYDVEEENVAATLMEKAIAQTSVKFGPKIENQLENEFQEVILPKMEETLTSIFTEAGEDRLPFYEITENPAKGYGERIFNVYDVKDEKIIAKFHVRRDFKPQEGYWFNFHYHLGKDQFETHYELGNIYWDKNMPPKWMAQ</sequence>
<comment type="caution">
    <text evidence="1">The sequence shown here is derived from an EMBL/GenBank/DDBJ whole genome shotgun (WGS) entry which is preliminary data.</text>
</comment>
<gene>
    <name evidence="1" type="ORF">H9895_03950</name>
</gene>
<dbReference type="Pfam" id="PF14005">
    <property type="entry name" value="YpjP"/>
    <property type="match status" value="1"/>
</dbReference>
<dbReference type="Proteomes" id="UP000823937">
    <property type="component" value="Unassembled WGS sequence"/>
</dbReference>
<evidence type="ECO:0000313" key="2">
    <source>
        <dbReference type="Proteomes" id="UP000823937"/>
    </source>
</evidence>
<accession>A0A9D1TKC4</accession>
<organism evidence="1 2">
    <name type="scientific">Candidatus Pseudogracilibacillus intestinigallinarum</name>
    <dbReference type="NCBI Taxonomy" id="2838742"/>
    <lineage>
        <taxon>Bacteria</taxon>
        <taxon>Bacillati</taxon>
        <taxon>Bacillota</taxon>
        <taxon>Bacilli</taxon>
        <taxon>Bacillales</taxon>
        <taxon>Bacillaceae</taxon>
        <taxon>Pseudogracilibacillus</taxon>
    </lineage>
</organism>
<dbReference type="EMBL" id="DXHX01000056">
    <property type="protein sequence ID" value="HIV74217.1"/>
    <property type="molecule type" value="Genomic_DNA"/>
</dbReference>
<proteinExistence type="predicted"/>
<name>A0A9D1TKC4_9BACI</name>
<dbReference type="InterPro" id="IPR025616">
    <property type="entry name" value="YpjP"/>
</dbReference>
<evidence type="ECO:0000313" key="1">
    <source>
        <dbReference type="EMBL" id="HIV74217.1"/>
    </source>
</evidence>
<protein>
    <submittedName>
        <fullName evidence="1">YpjP family protein</fullName>
    </submittedName>
</protein>
<dbReference type="AlphaFoldDB" id="A0A9D1TKC4"/>
<reference evidence="1" key="2">
    <citation type="submission" date="2021-04" db="EMBL/GenBank/DDBJ databases">
        <authorList>
            <person name="Gilroy R."/>
        </authorList>
    </citation>
    <scope>NUCLEOTIDE SEQUENCE</scope>
    <source>
        <strain evidence="1">CHK169-2315</strain>
    </source>
</reference>